<comment type="caution">
    <text evidence="3">The sequence shown here is derived from an EMBL/GenBank/DDBJ whole genome shotgun (WGS) entry which is preliminary data.</text>
</comment>
<dbReference type="InterPro" id="IPR036439">
    <property type="entry name" value="Dockerin_dom_sf"/>
</dbReference>
<evidence type="ECO:0000256" key="2">
    <source>
        <dbReference type="SAM" id="SignalP"/>
    </source>
</evidence>
<dbReference type="Gene3D" id="3.80.10.10">
    <property type="entry name" value="Ribonuclease Inhibitor"/>
    <property type="match status" value="4"/>
</dbReference>
<dbReference type="SUPFAM" id="SSF63446">
    <property type="entry name" value="Type I dockerin domain"/>
    <property type="match status" value="1"/>
</dbReference>
<name>A0A9D1G2K1_9FIRM</name>
<reference evidence="3" key="2">
    <citation type="journal article" date="2021" name="PeerJ">
        <title>Extensive microbial diversity within the chicken gut microbiome revealed by metagenomics and culture.</title>
        <authorList>
            <person name="Gilroy R."/>
            <person name="Ravi A."/>
            <person name="Getino M."/>
            <person name="Pursley I."/>
            <person name="Horton D.L."/>
            <person name="Alikhan N.F."/>
            <person name="Baker D."/>
            <person name="Gharbi K."/>
            <person name="Hall N."/>
            <person name="Watson M."/>
            <person name="Adriaenssens E.M."/>
            <person name="Foster-Nyarko E."/>
            <person name="Jarju S."/>
            <person name="Secka A."/>
            <person name="Antonio M."/>
            <person name="Oren A."/>
            <person name="Chaudhuri R.R."/>
            <person name="La Ragione R."/>
            <person name="Hildebrand F."/>
            <person name="Pallen M.J."/>
        </authorList>
    </citation>
    <scope>NUCLEOTIDE SEQUENCE</scope>
    <source>
        <strain evidence="3">13766</strain>
    </source>
</reference>
<feature type="chain" id="PRO_5039023286" evidence="2">
    <location>
        <begin position="28"/>
        <end position="2022"/>
    </location>
</feature>
<dbReference type="Gene3D" id="2.60.40.10">
    <property type="entry name" value="Immunoglobulins"/>
    <property type="match status" value="1"/>
</dbReference>
<dbReference type="Pfam" id="PF13306">
    <property type="entry name" value="LRR_5"/>
    <property type="match status" value="3"/>
</dbReference>
<dbReference type="InterPro" id="IPR026906">
    <property type="entry name" value="LRR_5"/>
</dbReference>
<dbReference type="PROSITE" id="PS00018">
    <property type="entry name" value="EF_HAND_1"/>
    <property type="match status" value="1"/>
</dbReference>
<dbReference type="Gene3D" id="1.10.1330.10">
    <property type="entry name" value="Dockerin domain"/>
    <property type="match status" value="1"/>
</dbReference>
<gene>
    <name evidence="3" type="ORF">IAA84_11395</name>
</gene>
<dbReference type="PANTHER" id="PTHR45661:SF3">
    <property type="entry name" value="IG-LIKE DOMAIN-CONTAINING PROTEIN"/>
    <property type="match status" value="1"/>
</dbReference>
<reference evidence="3" key="1">
    <citation type="submission" date="2020-10" db="EMBL/GenBank/DDBJ databases">
        <authorList>
            <person name="Gilroy R."/>
        </authorList>
    </citation>
    <scope>NUCLEOTIDE SEQUENCE</scope>
    <source>
        <strain evidence="3">13766</strain>
    </source>
</reference>
<feature type="region of interest" description="Disordered" evidence="1">
    <location>
        <begin position="112"/>
        <end position="157"/>
    </location>
</feature>
<dbReference type="CDD" id="cd14256">
    <property type="entry name" value="Dockerin_I"/>
    <property type="match status" value="1"/>
</dbReference>
<accession>A0A9D1G2K1</accession>
<sequence>MKLKGRVLALTMALMLIITSMSGFALAESVSISVDATTSADGTTTVSASFSGFPANAGNATSTLEGGGKTLGPVDLDVNAEGQARFSNSFNMPAGSYTIKAQLDGAECGSASFEVKGAPAGDSSEPKEGENNEPSSPEGEQGNENEGEGGQVPSDAANGITLMSTESQNVETRNADEYDPQIDTRTRIEDGKLLIDVKITGLPEKVAVINTSVNNGSGTGAVADPEIKDGMYGVTLTANAVTPGAYKVTSYIKLENAAQEEADYALRDTITFVPVAPALVSEPTYTQGASYTLIWESDVEYADANIAYEVSYWGLPENAEEEDWIVIQSDTDTKLYLSSSDLAKYGTKYSVRAIATVDEEKFEGDRLEVNLTATDAPEVGIDVSDVALNSEGNATVTAIVTVPEGATIDYVRICNASGVIDTLTAAEGEPSKYTYTIYKAGDYYIEAKVNGVVSQQAFKVTEYVHPVTVNVVVGADSITATFANLPEGVQQVCINVQDAAGNKQKEYFAVEEGTVAFTTKEAAVNALLKTPGQYTIIASYEDGGNWYYPESTEAAKNYVSHKVALNAPTVAETGTYTPGEDYTLTWNYNTDQYAEGVEITYAVAMLKGDDPNSTDDADWEVLKTGLTENSYAISASYFESTGSHTFGVRAVYEAGKMRSAIDTITLTNEGSPRFVKAPETLLYPDENGKYTLSAEIEGVDSLTIAALNTEFAQDHFTAENGTVKIETTFSIGDPMFSTTTVCFRADGEEEDIEALTTTIQLAPAVPAITSGTEIEHNAGEALTITWNAVGGAEDYIVKIDGKEHSTITGTSITIPGGNFEDGKSYAITIEARKGSGETAVVGKPATVNVAVGTQPLSEGTFTVEEALLGSNNSAKVRISATNLDPRVDTITIRRGADAQTYTDLTQPMEFSFQATSTEIVLVIEQKDSESGLTRQSQLNVALIIESSLPRFDLSANEVSMSVEGAKFNLTVYNLPEDAQRLAVKVGEEKIDTIQVTDALRDANGNITLEIGGTAYPFKVLSKPGEYSVRVTYQDGAGDWPQIGEIASLTVKPATPVLSSSEDTISAGDGYILTFTDDVKNEYGVTYEYAFQDEAGAYGAWTQTAEKTVTIPADSLPDAETFTIGVRAQSGGVYSDIATVRVSTKALSMTIEPEVIAFTGKDQTVTVTLKGIGQAHRGETAGLYFNGSTTAMTTETISDTGTVTLVLKTAAGYGMHTLEVRVGDTVLATGSITVGPAAPAIVTADPLNIATPTNVSVMFTPVSGADGYRLQMTGGDKTYVTTTPASSTLTTMLIYSSNFAANTTYTVALSAYITIDNVKVYGPAETMTIIVGAGGGSEDPDTGEMVSGDYKYTITGTTATITGYTGTASNITLPTNLGGRVVTAIGDGAFQNNATVTSVTIPACISSIGANAFEGSELLQVNGMQGVTSMGAYAFANTDLTAFTIPSGLVGLPEGALMNTRITGIIIPTSLVSIGAKAFSGCTQLANYVGAAGKGTGYRLTSIGSGAFNGCTKLTSLYIPSSVTSISSDFVDGCTNLAAFEVHGSNPNFLDFDGVLFTRSYSTTLLRFPPAKNISELKLSTINDETPATIVAIASGAFANSRYLKSVTLPSTITSISANAFLNSSITSISIPTSVTSIGTGAFQGSSLASVIIPSSVKTISNRAFQSCKNLTSVTINSGATHINPYAFYNCTSLTKVSIPTTVTYIGDYAFANCSSLEEISIPDSVTTIATGAFSGANQNLRIHCVENSAAYVYAKENGINVYVEAFVPRLSTDLLTNQSLLATYRAGAGGTFNLSSNTNWTIDTTDAWLTVYNRTTDPTGASAARTISGTGNASIGIMVTQNTGTTARQSSLKILWKDANNLQQLITVNVYQEPRSEALDSQIVVNAGAPYRQVEESGIEYLYNIPAGTTAQTLMGNLNDGLGRFQVNDRNGASVAATATIATGYTITMLDVNGNEVETATLSIAGDVNRDGRISVSDINLTIDVFLKTEVVRHEQWLAANVNNDDRLSVSDVNAIIDLYLG</sequence>
<proteinExistence type="predicted"/>
<dbReference type="GO" id="GO:0000272">
    <property type="term" value="P:polysaccharide catabolic process"/>
    <property type="evidence" value="ECO:0007669"/>
    <property type="project" value="InterPro"/>
</dbReference>
<dbReference type="Proteomes" id="UP000824140">
    <property type="component" value="Unassembled WGS sequence"/>
</dbReference>
<evidence type="ECO:0000313" key="4">
    <source>
        <dbReference type="Proteomes" id="UP000824140"/>
    </source>
</evidence>
<dbReference type="SUPFAM" id="SSF52058">
    <property type="entry name" value="L domain-like"/>
    <property type="match status" value="1"/>
</dbReference>
<dbReference type="InterPro" id="IPR013783">
    <property type="entry name" value="Ig-like_fold"/>
</dbReference>
<dbReference type="PANTHER" id="PTHR45661">
    <property type="entry name" value="SURFACE ANTIGEN"/>
    <property type="match status" value="1"/>
</dbReference>
<evidence type="ECO:0000256" key="1">
    <source>
        <dbReference type="SAM" id="MobiDB-lite"/>
    </source>
</evidence>
<dbReference type="InterPro" id="IPR032675">
    <property type="entry name" value="LRR_dom_sf"/>
</dbReference>
<dbReference type="EMBL" id="DVJN01000217">
    <property type="protein sequence ID" value="HIS93608.1"/>
    <property type="molecule type" value="Genomic_DNA"/>
</dbReference>
<dbReference type="InterPro" id="IPR018247">
    <property type="entry name" value="EF_Hand_1_Ca_BS"/>
</dbReference>
<keyword evidence="2" id="KW-0732">Signal</keyword>
<evidence type="ECO:0000313" key="3">
    <source>
        <dbReference type="EMBL" id="HIS93608.1"/>
    </source>
</evidence>
<dbReference type="InterPro" id="IPR053139">
    <property type="entry name" value="Surface_bspA-like"/>
</dbReference>
<protein>
    <submittedName>
        <fullName evidence="3">Leucine-rich repeat protein</fullName>
    </submittedName>
</protein>
<organism evidence="3 4">
    <name type="scientific">Candidatus Alectryocaccomicrobium excrementavium</name>
    <dbReference type="NCBI Taxonomy" id="2840668"/>
    <lineage>
        <taxon>Bacteria</taxon>
        <taxon>Bacillati</taxon>
        <taxon>Bacillota</taxon>
        <taxon>Clostridia</taxon>
        <taxon>Candidatus Alectryocaccomicrobium</taxon>
    </lineage>
</organism>
<feature type="signal peptide" evidence="2">
    <location>
        <begin position="1"/>
        <end position="27"/>
    </location>
</feature>